<keyword evidence="2" id="KW-1133">Transmembrane helix</keyword>
<keyword evidence="1" id="KW-0175">Coiled coil</keyword>
<evidence type="ECO:0000256" key="2">
    <source>
        <dbReference type="SAM" id="Phobius"/>
    </source>
</evidence>
<organism evidence="3 4">
    <name type="scientific">Thermosphaera chiliense</name>
    <dbReference type="NCBI Taxonomy" id="3402707"/>
    <lineage>
        <taxon>Archaea</taxon>
        <taxon>Thermoproteota</taxon>
        <taxon>Thermoprotei</taxon>
        <taxon>Desulfurococcales</taxon>
        <taxon>Desulfurococcaceae</taxon>
        <taxon>Thermosphaera</taxon>
    </lineage>
</organism>
<dbReference type="OrthoDB" id="18623at2157"/>
<gene>
    <name evidence="3" type="ORF">IMZ38_04275</name>
</gene>
<evidence type="ECO:0000256" key="1">
    <source>
        <dbReference type="SAM" id="Coils"/>
    </source>
</evidence>
<feature type="transmembrane region" description="Helical" evidence="2">
    <location>
        <begin position="530"/>
        <end position="557"/>
    </location>
</feature>
<evidence type="ECO:0000313" key="3">
    <source>
        <dbReference type="EMBL" id="QOR93874.1"/>
    </source>
</evidence>
<keyword evidence="2" id="KW-0812">Transmembrane</keyword>
<evidence type="ECO:0000313" key="4">
    <source>
        <dbReference type="Proteomes" id="UP000593766"/>
    </source>
</evidence>
<name>A0A7M1UT16_9CREN</name>
<accession>A0A7M1UT16</accession>
<sequence>MLKGLGRTLILAVFITLLTTPLFTHGNDLDELLVMYLPGMSMDDASYVATLLNTTDYGVAELNPTPPYDYILFMYGILTGEIYTYDKIPFNESHVLFQGVPHPWVEMVDQDWLNATWGNVSLINIPMINPSNHSNALNPLYNAMVRTLKPFIAIVGVNESIEWVELNTSLRVIVENEKVKILLDSYNITLSITQSAKASNEVRVSVNQTIGVEPGDYYVKFYLLSKNDTHITIFFPGTISSAGWLSTPLGEVTGTLPLWFLYQEWFSDRLDGEALKWWFNESLTAFEKVLNTTLSRSNLHVHLIYHPYFTLAEKMSGQLNSTELRTMVCNSVARMISGFSARKPSALIILLNPFQIIGEPSISPPGVRLMPGVYNVTGNLTNLYEYLSSVGGINYTLINNGAEQYFVVNTPELEGVGNGLVFYTPRALLAGQNTGSIKASNLAHYLFMMSTNYNPSIGILIDLLNLKNSVISGLNATIDELKLRVTELNSTLTNLREELSTCQSVNANLSTRILVVEEELKRAEELRNQAYIFITTGLVGLIIIAAGLSLIVGRAIFSRQKP</sequence>
<proteinExistence type="predicted"/>
<dbReference type="EMBL" id="CP063144">
    <property type="protein sequence ID" value="QOR93874.1"/>
    <property type="molecule type" value="Genomic_DNA"/>
</dbReference>
<dbReference type="GeneID" id="59454607"/>
<dbReference type="KEGG" id="tcs:IMZ38_04275"/>
<dbReference type="AlphaFoldDB" id="A0A7M1UT16"/>
<keyword evidence="2" id="KW-0472">Membrane</keyword>
<protein>
    <submittedName>
        <fullName evidence="3">Uncharacterized protein</fullName>
    </submittedName>
</protein>
<reference evidence="3 4" key="1">
    <citation type="submission" date="2020-10" db="EMBL/GenBank/DDBJ databases">
        <title>Complete genome sequence of Thermosphaera aggregans strain 3507.</title>
        <authorList>
            <person name="Zayulina K.S."/>
            <person name="Elcheninov A.G."/>
            <person name="Toshchakov S.V."/>
            <person name="Kublanov I.V."/>
            <person name="Kochetkova T.V."/>
        </authorList>
    </citation>
    <scope>NUCLEOTIDE SEQUENCE [LARGE SCALE GENOMIC DNA]</scope>
    <source>
        <strain evidence="3 4">3507</strain>
    </source>
</reference>
<feature type="coiled-coil region" evidence="1">
    <location>
        <begin position="471"/>
        <end position="526"/>
    </location>
</feature>
<dbReference type="Proteomes" id="UP000593766">
    <property type="component" value="Chromosome"/>
</dbReference>
<keyword evidence="4" id="KW-1185">Reference proteome</keyword>
<dbReference type="RefSeq" id="WP_193435681.1">
    <property type="nucleotide sequence ID" value="NZ_CP063144.1"/>
</dbReference>